<evidence type="ECO:0000256" key="1">
    <source>
        <dbReference type="ARBA" id="ARBA00006096"/>
    </source>
</evidence>
<evidence type="ECO:0000256" key="3">
    <source>
        <dbReference type="SAM" id="SignalP"/>
    </source>
</evidence>
<dbReference type="PRINTS" id="PR00922">
    <property type="entry name" value="DADACBPTASE3"/>
</dbReference>
<keyword evidence="5" id="KW-1185">Reference proteome</keyword>
<dbReference type="InterPro" id="IPR012338">
    <property type="entry name" value="Beta-lactam/transpept-like"/>
</dbReference>
<dbReference type="Proteomes" id="UP001268089">
    <property type="component" value="Unassembled WGS sequence"/>
</dbReference>
<dbReference type="PANTHER" id="PTHR30023:SF0">
    <property type="entry name" value="PENICILLIN-SENSITIVE CARBOXYPEPTIDASE A"/>
    <property type="match status" value="1"/>
</dbReference>
<comment type="caution">
    <text evidence="4">The sequence shown here is derived from an EMBL/GenBank/DDBJ whole genome shotgun (WGS) entry which is preliminary data.</text>
</comment>
<dbReference type="Gene3D" id="3.40.710.10">
    <property type="entry name" value="DD-peptidase/beta-lactamase superfamily"/>
    <property type="match status" value="1"/>
</dbReference>
<dbReference type="EMBL" id="JAVDXO010000005">
    <property type="protein sequence ID" value="MDR7307121.1"/>
    <property type="molecule type" value="Genomic_DNA"/>
</dbReference>
<dbReference type="InterPro" id="IPR000667">
    <property type="entry name" value="Peptidase_S13"/>
</dbReference>
<dbReference type="RefSeq" id="WP_310343098.1">
    <property type="nucleotide sequence ID" value="NZ_JAVDXO010000005.1"/>
</dbReference>
<accession>A0ABU1ZQ97</accession>
<dbReference type="EC" id="3.4.21.-" evidence="4"/>
<name>A0ABU1ZQ97_9BURK</name>
<organism evidence="4 5">
    <name type="scientific">Rhodoferax saidenbachensis</name>
    <dbReference type="NCBI Taxonomy" id="1484693"/>
    <lineage>
        <taxon>Bacteria</taxon>
        <taxon>Pseudomonadati</taxon>
        <taxon>Pseudomonadota</taxon>
        <taxon>Betaproteobacteria</taxon>
        <taxon>Burkholderiales</taxon>
        <taxon>Comamonadaceae</taxon>
        <taxon>Rhodoferax</taxon>
    </lineage>
</organism>
<comment type="similarity">
    <text evidence="1">Belongs to the peptidase S13 family.</text>
</comment>
<dbReference type="PANTHER" id="PTHR30023">
    <property type="entry name" value="D-ALANYL-D-ALANINE CARBOXYPEPTIDASE"/>
    <property type="match status" value="1"/>
</dbReference>
<keyword evidence="4" id="KW-0645">Protease</keyword>
<gene>
    <name evidence="4" type="ORF">J2X15_002408</name>
</gene>
<protein>
    <submittedName>
        <fullName evidence="4">D-alanyl-D-alanine carboxypeptidase/D-alanyl-D-alanine-endopeptidase (Penicillin-binding protein 4)</fullName>
        <ecNumber evidence="4">3.4.16.4</ecNumber>
        <ecNumber evidence="4">3.4.21.-</ecNumber>
    </submittedName>
</protein>
<keyword evidence="2 4" id="KW-0378">Hydrolase</keyword>
<dbReference type="EC" id="3.4.16.4" evidence="4"/>
<dbReference type="GO" id="GO:0009002">
    <property type="term" value="F:serine-type D-Ala-D-Ala carboxypeptidase activity"/>
    <property type="evidence" value="ECO:0007669"/>
    <property type="project" value="UniProtKB-EC"/>
</dbReference>
<proteinExistence type="inferred from homology"/>
<dbReference type="NCBIfam" id="TIGR00666">
    <property type="entry name" value="PBP4"/>
    <property type="match status" value="1"/>
</dbReference>
<keyword evidence="4" id="KW-0121">Carboxypeptidase</keyword>
<evidence type="ECO:0000256" key="2">
    <source>
        <dbReference type="ARBA" id="ARBA00022801"/>
    </source>
</evidence>
<dbReference type="Pfam" id="PF02113">
    <property type="entry name" value="Peptidase_S13"/>
    <property type="match status" value="1"/>
</dbReference>
<evidence type="ECO:0000313" key="4">
    <source>
        <dbReference type="EMBL" id="MDR7307121.1"/>
    </source>
</evidence>
<feature type="signal peptide" evidence="3">
    <location>
        <begin position="1"/>
        <end position="25"/>
    </location>
</feature>
<keyword evidence="3" id="KW-0732">Signal</keyword>
<dbReference type="SUPFAM" id="SSF56601">
    <property type="entry name" value="beta-lactamase/transpeptidase-like"/>
    <property type="match status" value="1"/>
</dbReference>
<sequence>MPLPHRLRPAFLTLSLLAAVLPTLAQPLPPEVDAALARAKVPREAVAFMVVDAQNPSAPARLTYRANTPMNPASVMKLVTTYAALDLLGPAYTWATPVYTDGAVQNGILNGNLYIKGQGDPKLVLERLWLLLRRVQGLGIKTIAGDIVLDRSALEVPETDPAKFDGEPLRPYNAAPDALLINFKSVVMTFTPDRAGNVAQVQYDPPLAGVALAATVPLSAGECGDYRGTLKADFADPARIRFLGSYPASCGEKVWPVAYADAKSYSPRAVQGLWESMGGKVMGAVRFGLVPPALAAGKPAFVSNSAPLAEVIRDINKYSNNVMAQQVFLTLGRVGNAPAAASAESQSDPTLPQGSFAASRTVVQRWWRERISADDVPVLDNGSGLSRQERISAQALARLLQTAYVSPVMPELMSSLPISGVDGTLRKVKGGVSAHLKTGSLSNVVARAGYVLATSGKRYVVVAFINHANAGEARPAMDALVNFVANDQ</sequence>
<dbReference type="Gene3D" id="3.50.80.20">
    <property type="entry name" value="D-Ala-D-Ala carboxypeptidase C, peptidase S13"/>
    <property type="match status" value="1"/>
</dbReference>
<reference evidence="4 5" key="1">
    <citation type="submission" date="2023-07" db="EMBL/GenBank/DDBJ databases">
        <title>Sorghum-associated microbial communities from plants grown in Nebraska, USA.</title>
        <authorList>
            <person name="Schachtman D."/>
        </authorList>
    </citation>
    <scope>NUCLEOTIDE SEQUENCE [LARGE SCALE GENOMIC DNA]</scope>
    <source>
        <strain evidence="4 5">BE308</strain>
    </source>
</reference>
<evidence type="ECO:0000313" key="5">
    <source>
        <dbReference type="Proteomes" id="UP001268089"/>
    </source>
</evidence>
<feature type="chain" id="PRO_5045135136" evidence="3">
    <location>
        <begin position="26"/>
        <end position="488"/>
    </location>
</feature>